<reference evidence="1 2" key="1">
    <citation type="submission" date="2019-05" db="EMBL/GenBank/DDBJ databases">
        <title>Another draft genome of Portunus trituberculatus and its Hox gene families provides insights of decapod evolution.</title>
        <authorList>
            <person name="Jeong J.-H."/>
            <person name="Song I."/>
            <person name="Kim S."/>
            <person name="Choi T."/>
            <person name="Kim D."/>
            <person name="Ryu S."/>
            <person name="Kim W."/>
        </authorList>
    </citation>
    <scope>NUCLEOTIDE SEQUENCE [LARGE SCALE GENOMIC DNA]</scope>
    <source>
        <tissue evidence="1">Muscle</tissue>
    </source>
</reference>
<keyword evidence="2" id="KW-1185">Reference proteome</keyword>
<gene>
    <name evidence="1" type="ORF">E2C01_072732</name>
</gene>
<dbReference type="AlphaFoldDB" id="A0A5B7I9Q2"/>
<comment type="caution">
    <text evidence="1">The sequence shown here is derived from an EMBL/GenBank/DDBJ whole genome shotgun (WGS) entry which is preliminary data.</text>
</comment>
<evidence type="ECO:0000313" key="2">
    <source>
        <dbReference type="Proteomes" id="UP000324222"/>
    </source>
</evidence>
<dbReference type="Proteomes" id="UP000324222">
    <property type="component" value="Unassembled WGS sequence"/>
</dbReference>
<proteinExistence type="predicted"/>
<accession>A0A5B7I9Q2</accession>
<name>A0A5B7I9Q2_PORTR</name>
<evidence type="ECO:0000313" key="1">
    <source>
        <dbReference type="EMBL" id="MPC78247.1"/>
    </source>
</evidence>
<protein>
    <submittedName>
        <fullName evidence="1">Uncharacterized protein</fullName>
    </submittedName>
</protein>
<dbReference type="EMBL" id="VSRR010047954">
    <property type="protein sequence ID" value="MPC78247.1"/>
    <property type="molecule type" value="Genomic_DNA"/>
</dbReference>
<organism evidence="1 2">
    <name type="scientific">Portunus trituberculatus</name>
    <name type="common">Swimming crab</name>
    <name type="synonym">Neptunus trituberculatus</name>
    <dbReference type="NCBI Taxonomy" id="210409"/>
    <lineage>
        <taxon>Eukaryota</taxon>
        <taxon>Metazoa</taxon>
        <taxon>Ecdysozoa</taxon>
        <taxon>Arthropoda</taxon>
        <taxon>Crustacea</taxon>
        <taxon>Multicrustacea</taxon>
        <taxon>Malacostraca</taxon>
        <taxon>Eumalacostraca</taxon>
        <taxon>Eucarida</taxon>
        <taxon>Decapoda</taxon>
        <taxon>Pleocyemata</taxon>
        <taxon>Brachyura</taxon>
        <taxon>Eubrachyura</taxon>
        <taxon>Portunoidea</taxon>
        <taxon>Portunidae</taxon>
        <taxon>Portuninae</taxon>
        <taxon>Portunus</taxon>
    </lineage>
</organism>
<sequence>MQRVRGTCLKIAREAVFISGCSLAVTSVTPSLLRSTPSLLHRHTASRYAIVPPLLAPIVSFH</sequence>